<dbReference type="OrthoDB" id="2181978at2"/>
<dbReference type="InterPro" id="IPR036108">
    <property type="entry name" value="4pyrrol_syn_uPrphyn_synt_sf"/>
</dbReference>
<dbReference type="RefSeq" id="WP_010753731.1">
    <property type="nucleotide sequence ID" value="NZ_ASVU01000002.1"/>
</dbReference>
<evidence type="ECO:0000313" key="12">
    <source>
        <dbReference type="Proteomes" id="UP000013777"/>
    </source>
</evidence>
<keyword evidence="12" id="KW-1185">Reference proteome</keyword>
<feature type="domain" description="Tetrapyrrole biosynthesis uroporphyrinogen III synthase" evidence="10">
    <location>
        <begin position="22"/>
        <end position="228"/>
    </location>
</feature>
<dbReference type="eggNOG" id="COG1587">
    <property type="taxonomic scope" value="Bacteria"/>
</dbReference>
<evidence type="ECO:0000256" key="8">
    <source>
        <dbReference type="ARBA" id="ARBA00048617"/>
    </source>
</evidence>
<comment type="catalytic activity">
    <reaction evidence="8 9">
        <text>hydroxymethylbilane = uroporphyrinogen III + H2O</text>
        <dbReference type="Rhea" id="RHEA:18965"/>
        <dbReference type="ChEBI" id="CHEBI:15377"/>
        <dbReference type="ChEBI" id="CHEBI:57308"/>
        <dbReference type="ChEBI" id="CHEBI:57845"/>
        <dbReference type="EC" id="4.2.1.75"/>
    </reaction>
</comment>
<dbReference type="Gene3D" id="3.40.50.10090">
    <property type="match status" value="2"/>
</dbReference>
<evidence type="ECO:0000256" key="3">
    <source>
        <dbReference type="ARBA" id="ARBA00013109"/>
    </source>
</evidence>
<evidence type="ECO:0000256" key="6">
    <source>
        <dbReference type="ARBA" id="ARBA00037589"/>
    </source>
</evidence>
<evidence type="ECO:0000256" key="5">
    <source>
        <dbReference type="ARBA" id="ARBA00023244"/>
    </source>
</evidence>
<dbReference type="HOGENOM" id="CLU_011276_9_5_9"/>
<comment type="pathway">
    <text evidence="1 9">Porphyrin-containing compound metabolism; protoporphyrin-IX biosynthesis; coproporphyrinogen-III from 5-aminolevulinate: step 3/4.</text>
</comment>
<dbReference type="EC" id="4.2.1.75" evidence="3 9"/>
<dbReference type="CDD" id="cd06578">
    <property type="entry name" value="HemD"/>
    <property type="match status" value="1"/>
</dbReference>
<dbReference type="EMBL" id="AJAP01000010">
    <property type="protein sequence ID" value="EOH88323.1"/>
    <property type="molecule type" value="Genomic_DNA"/>
</dbReference>
<name>R2PYU2_9ENTE</name>
<dbReference type="GO" id="GO:0006782">
    <property type="term" value="P:protoporphyrinogen IX biosynthetic process"/>
    <property type="evidence" value="ECO:0007669"/>
    <property type="project" value="UniProtKB-UniRule"/>
</dbReference>
<evidence type="ECO:0000256" key="9">
    <source>
        <dbReference type="RuleBase" id="RU366031"/>
    </source>
</evidence>
<dbReference type="SUPFAM" id="SSF69618">
    <property type="entry name" value="HemD-like"/>
    <property type="match status" value="1"/>
</dbReference>
<keyword evidence="5 9" id="KW-0627">Porphyrin biosynthesis</keyword>
<comment type="similarity">
    <text evidence="2 9">Belongs to the uroporphyrinogen-III synthase family.</text>
</comment>
<dbReference type="InterPro" id="IPR003754">
    <property type="entry name" value="4pyrrol_synth_uPrphyn_synth"/>
</dbReference>
<dbReference type="GO" id="GO:0006780">
    <property type="term" value="P:uroporphyrinogen III biosynthetic process"/>
    <property type="evidence" value="ECO:0007669"/>
    <property type="project" value="UniProtKB-UniRule"/>
</dbReference>
<reference evidence="11 12" key="1">
    <citation type="submission" date="2013-02" db="EMBL/GenBank/DDBJ databases">
        <title>The Genome Sequence of Enterococcus asini ATCC_700915.</title>
        <authorList>
            <consortium name="The Broad Institute Genome Sequencing Platform"/>
            <consortium name="The Broad Institute Genome Sequencing Center for Infectious Disease"/>
            <person name="Earl A.M."/>
            <person name="Gilmore M.S."/>
            <person name="Lebreton F."/>
            <person name="Walker B."/>
            <person name="Young S.K."/>
            <person name="Zeng Q."/>
            <person name="Gargeya S."/>
            <person name="Fitzgerald M."/>
            <person name="Haas B."/>
            <person name="Abouelleil A."/>
            <person name="Alvarado L."/>
            <person name="Arachchi H.M."/>
            <person name="Berlin A.M."/>
            <person name="Chapman S.B."/>
            <person name="Dewar J."/>
            <person name="Goldberg J."/>
            <person name="Griggs A."/>
            <person name="Gujja S."/>
            <person name="Hansen M."/>
            <person name="Howarth C."/>
            <person name="Imamovic A."/>
            <person name="Larimer J."/>
            <person name="McCowan C."/>
            <person name="Murphy C."/>
            <person name="Neiman D."/>
            <person name="Pearson M."/>
            <person name="Priest M."/>
            <person name="Roberts A."/>
            <person name="Saif S."/>
            <person name="Shea T."/>
            <person name="Sisk P."/>
            <person name="Sykes S."/>
            <person name="Wortman J."/>
            <person name="Nusbaum C."/>
            <person name="Birren B."/>
        </authorList>
    </citation>
    <scope>NUCLEOTIDE SEQUENCE [LARGE SCALE GENOMIC DNA]</scope>
    <source>
        <strain evidence="11 12">ATCC 700915</strain>
    </source>
</reference>
<dbReference type="STRING" id="57732.RU94_GL000892"/>
<evidence type="ECO:0000259" key="10">
    <source>
        <dbReference type="Pfam" id="PF02602"/>
    </source>
</evidence>
<dbReference type="Pfam" id="PF02602">
    <property type="entry name" value="HEM4"/>
    <property type="match status" value="1"/>
</dbReference>
<comment type="caution">
    <text evidence="11">The sequence shown here is derived from an EMBL/GenBank/DDBJ whole genome shotgun (WGS) entry which is preliminary data.</text>
</comment>
<evidence type="ECO:0000313" key="11">
    <source>
        <dbReference type="EMBL" id="EOH88323.1"/>
    </source>
</evidence>
<dbReference type="PATRIC" id="fig|1158606.3.peg.1047"/>
<dbReference type="PANTHER" id="PTHR38042">
    <property type="entry name" value="UROPORPHYRINOGEN-III SYNTHASE, CHLOROPLASTIC"/>
    <property type="match status" value="1"/>
</dbReference>
<dbReference type="GO" id="GO:0004852">
    <property type="term" value="F:uroporphyrinogen-III synthase activity"/>
    <property type="evidence" value="ECO:0007669"/>
    <property type="project" value="UniProtKB-UniRule"/>
</dbReference>
<dbReference type="AlphaFoldDB" id="R2PYU2"/>
<organism evidence="11 12">
    <name type="scientific">Enterococcus asini ATCC 700915</name>
    <dbReference type="NCBI Taxonomy" id="1158606"/>
    <lineage>
        <taxon>Bacteria</taxon>
        <taxon>Bacillati</taxon>
        <taxon>Bacillota</taxon>
        <taxon>Bacilli</taxon>
        <taxon>Lactobacillales</taxon>
        <taxon>Enterococcaceae</taxon>
        <taxon>Enterococcus</taxon>
    </lineage>
</organism>
<comment type="function">
    <text evidence="6 9">Catalyzes cyclization of the linear tetrapyrrole, hydroxymethylbilane, to the macrocyclic uroporphyrinogen III.</text>
</comment>
<dbReference type="PANTHER" id="PTHR38042:SF1">
    <property type="entry name" value="UROPORPHYRINOGEN-III SYNTHASE, CHLOROPLASTIC"/>
    <property type="match status" value="1"/>
</dbReference>
<dbReference type="Proteomes" id="UP000013777">
    <property type="component" value="Unassembled WGS sequence"/>
</dbReference>
<gene>
    <name evidence="11" type="ORF">UAS_01084</name>
</gene>
<dbReference type="GeneID" id="78366123"/>
<protein>
    <recommendedName>
        <fullName evidence="7 9">Uroporphyrinogen-III synthase</fullName>
        <ecNumber evidence="3 9">4.2.1.75</ecNumber>
    </recommendedName>
</protein>
<evidence type="ECO:0000256" key="2">
    <source>
        <dbReference type="ARBA" id="ARBA00008133"/>
    </source>
</evidence>
<evidence type="ECO:0000256" key="1">
    <source>
        <dbReference type="ARBA" id="ARBA00004772"/>
    </source>
</evidence>
<dbReference type="UniPathway" id="UPA00251">
    <property type="reaction ID" value="UER00320"/>
</dbReference>
<dbReference type="InterPro" id="IPR039793">
    <property type="entry name" value="UROS/Hem4"/>
</dbReference>
<evidence type="ECO:0000256" key="4">
    <source>
        <dbReference type="ARBA" id="ARBA00023239"/>
    </source>
</evidence>
<accession>R2PYU2</accession>
<keyword evidence="4 9" id="KW-0456">Lyase</keyword>
<evidence type="ECO:0000256" key="7">
    <source>
        <dbReference type="ARBA" id="ARBA00040167"/>
    </source>
</evidence>
<sequence>MMKKPTILLTRQKGLNEADALRFTQAGYEVSICPLLTLRFLPIPKDVQKSLIQADWVLFTSQTPVPQIVPFLSEQTKIAVIGEKTAKAVCKLNRAVDFISPQETKRAFLATFKEAYPQAGRVFYPKSQLADDYIETQLQTTAEVTSQVTYLNLPAKDGLKRCSKLLQEKAIDGVYLTSPSAAKRFLAVAEETGTTSQLLYFAIGATTQAYLAKRGIASRLISELERVDGNC</sequence>
<proteinExistence type="inferred from homology"/>